<dbReference type="OrthoDB" id="3687991at2759"/>
<protein>
    <submittedName>
        <fullName evidence="2">Uncharacterized protein</fullName>
    </submittedName>
</protein>
<feature type="compositionally biased region" description="Basic and acidic residues" evidence="1">
    <location>
        <begin position="1"/>
        <end position="12"/>
    </location>
</feature>
<proteinExistence type="predicted"/>
<name>A0A9P4R507_9PLEO</name>
<evidence type="ECO:0000256" key="1">
    <source>
        <dbReference type="SAM" id="MobiDB-lite"/>
    </source>
</evidence>
<feature type="region of interest" description="Disordered" evidence="1">
    <location>
        <begin position="257"/>
        <end position="310"/>
    </location>
</feature>
<reference evidence="2" key="1">
    <citation type="journal article" date="2020" name="Stud. Mycol.">
        <title>101 Dothideomycetes genomes: a test case for predicting lifestyles and emergence of pathogens.</title>
        <authorList>
            <person name="Haridas S."/>
            <person name="Albert R."/>
            <person name="Binder M."/>
            <person name="Bloem J."/>
            <person name="Labutti K."/>
            <person name="Salamov A."/>
            <person name="Andreopoulos B."/>
            <person name="Baker S."/>
            <person name="Barry K."/>
            <person name="Bills G."/>
            <person name="Bluhm B."/>
            <person name="Cannon C."/>
            <person name="Castanera R."/>
            <person name="Culley D."/>
            <person name="Daum C."/>
            <person name="Ezra D."/>
            <person name="Gonzalez J."/>
            <person name="Henrissat B."/>
            <person name="Kuo A."/>
            <person name="Liang C."/>
            <person name="Lipzen A."/>
            <person name="Lutzoni F."/>
            <person name="Magnuson J."/>
            <person name="Mondo S."/>
            <person name="Nolan M."/>
            <person name="Ohm R."/>
            <person name="Pangilinan J."/>
            <person name="Park H.-J."/>
            <person name="Ramirez L."/>
            <person name="Alfaro M."/>
            <person name="Sun H."/>
            <person name="Tritt A."/>
            <person name="Yoshinaga Y."/>
            <person name="Zwiers L.-H."/>
            <person name="Turgeon B."/>
            <person name="Goodwin S."/>
            <person name="Spatafora J."/>
            <person name="Crous P."/>
            <person name="Grigoriev I."/>
        </authorList>
    </citation>
    <scope>NUCLEOTIDE SEQUENCE</scope>
    <source>
        <strain evidence="2">CBS 125425</strain>
    </source>
</reference>
<dbReference type="AlphaFoldDB" id="A0A9P4R507"/>
<feature type="compositionally biased region" description="Basic and acidic residues" evidence="1">
    <location>
        <begin position="262"/>
        <end position="282"/>
    </location>
</feature>
<dbReference type="EMBL" id="ML996119">
    <property type="protein sequence ID" value="KAF2737066.1"/>
    <property type="molecule type" value="Genomic_DNA"/>
</dbReference>
<evidence type="ECO:0000313" key="2">
    <source>
        <dbReference type="EMBL" id="KAF2737066.1"/>
    </source>
</evidence>
<dbReference type="Proteomes" id="UP000799444">
    <property type="component" value="Unassembled WGS sequence"/>
</dbReference>
<evidence type="ECO:0000313" key="3">
    <source>
        <dbReference type="Proteomes" id="UP000799444"/>
    </source>
</evidence>
<feature type="region of interest" description="Disordered" evidence="1">
    <location>
        <begin position="1"/>
        <end position="25"/>
    </location>
</feature>
<sequence>MGSTKRPSDDKPGFGLLAPPPPPKKVKVTRRLIPADLKRQNAKVGTKAEHLLRVICNVEGLDKTKELFFKNIPWGDIDWNSRKHIDKINGWRNQIWGRAGFKVKSVALWHEDEEAWWELYYNMLIAKALYNAECDSQATIEIPKLSRMVQDFNDFFAGKELYCIDGEVLPGRPYRNLSAISSKVCRICEKLKNRLEEVVNPDALWAENYRPVIHYPMLADFYHLKVNCGLEGEEAFHYEMENWMRFLIQLPPLEGPDPSIPIKEEASSEQAKQSDKLDESKELSGSNVESTLDADVPAPALNGTHPPGGFKVQLRHVQVDSARTVNHLPTMRNTTMSNSQPGVNAALAAGFEQVPRFYEDGEYSGTGNEVFGSGESVSGQSDPLDNNGTTIDMSVNDNNPTPVYYYFPDYAASYGGHM</sequence>
<keyword evidence="3" id="KW-1185">Reference proteome</keyword>
<accession>A0A9P4R507</accession>
<gene>
    <name evidence="2" type="ORF">EJ04DRAFT_594596</name>
</gene>
<organism evidence="2 3">
    <name type="scientific">Polyplosphaeria fusca</name>
    <dbReference type="NCBI Taxonomy" id="682080"/>
    <lineage>
        <taxon>Eukaryota</taxon>
        <taxon>Fungi</taxon>
        <taxon>Dikarya</taxon>
        <taxon>Ascomycota</taxon>
        <taxon>Pezizomycotina</taxon>
        <taxon>Dothideomycetes</taxon>
        <taxon>Pleosporomycetidae</taxon>
        <taxon>Pleosporales</taxon>
        <taxon>Tetraplosphaeriaceae</taxon>
        <taxon>Polyplosphaeria</taxon>
    </lineage>
</organism>
<comment type="caution">
    <text evidence="2">The sequence shown here is derived from an EMBL/GenBank/DDBJ whole genome shotgun (WGS) entry which is preliminary data.</text>
</comment>